<dbReference type="Proteomes" id="UP001153292">
    <property type="component" value="Chromosome 19"/>
</dbReference>
<keyword evidence="1" id="KW-1133">Transmembrane helix</keyword>
<sequence>MILLLKILASFTILGVDCFESTCNRSEYLDPSSMTCQMCPVNVSMVVSVDGFSCTCEDNSIPDGIARCRQCNSTEVVSADGASCVPRRCQIANNRYICRKCPSDYISVTQNVDGSPAKEVQCVKCARGYKAQNNVCVRCPSCVCAKTDIAVKNECISKKFLSERPRYEGNMPATLLMVLLKNEYLCTKGDILACRALAAGCVHGFYSTNAAGPCRLWLQPKSTPPRGLPDLVIAPSTSEKSPGEFIFAYGMESLLLVLAVYTYEGGLNILKLTKDKQYPCFLPIEVSIGKDMSYDCNMNVSQLLTIDRNSTYAVYVDLGGVLKPIPIAMRKPGDYHVKRGTWSSGHFRRFFLVGHMTTTDNVTSTVYIRKLHINIRVERDTRSATSLRLQIHVEAHYERKTSVSPSVTTSLRVEHEMPSAGIRRGLEIWGGVLSTLLSLYAILQWRGVMKRGGLHFSLLPILCGYLSDALYFSVWFSTLHALAAEAGTLGLTLPLSYNEEHFIKSFVYSAFVLKSVNIAWLNWKQCFCDIFLLDWSEFNPVYRDVSINNHDEWRTRTLAREWSRVQTLRRAPPSYTVILTLVIINLTSYWWSYVHQSGGYNWAAAGIAWWASYGVILAFRWALDRLAGSPLASIPIICRGVGLSLLVFQEEHYAHYVHGRSEDNKEMRMMSRPLSMCRIAMAPQLRIVYNQLSSYTSDDSEAFAKRALLSKLLAAFFERALDGLNWVASERTVLERLLNVELTERESGTTSVLLYDSYETTPSCVALTWWGEEWSLGTLDAMIFGLVVLITDEPLLAALTTIVLWQVMQNLRHTFGQRNQMKKTNIII</sequence>
<gene>
    <name evidence="3" type="ORF">CHILSU_LOCUS4647</name>
</gene>
<feature type="transmembrane region" description="Helical" evidence="1">
    <location>
        <begin position="574"/>
        <end position="593"/>
    </location>
</feature>
<evidence type="ECO:0008006" key="5">
    <source>
        <dbReference type="Google" id="ProtNLM"/>
    </source>
</evidence>
<dbReference type="PANTHER" id="PTHR21274">
    <property type="entry name" value="MECKELIN"/>
    <property type="match status" value="1"/>
</dbReference>
<keyword evidence="4" id="KW-1185">Reference proteome</keyword>
<dbReference type="Pfam" id="PF09773">
    <property type="entry name" value="Meckelin"/>
    <property type="match status" value="2"/>
</dbReference>
<dbReference type="EMBL" id="OU963912">
    <property type="protein sequence ID" value="CAH0401423.1"/>
    <property type="molecule type" value="Genomic_DNA"/>
</dbReference>
<feature type="chain" id="PRO_5045355503" description="Meckelin" evidence="2">
    <location>
        <begin position="19"/>
        <end position="828"/>
    </location>
</feature>
<evidence type="ECO:0000313" key="3">
    <source>
        <dbReference type="EMBL" id="CAH0401423.1"/>
    </source>
</evidence>
<keyword evidence="2" id="KW-0732">Signal</keyword>
<accession>A0ABN8B6P6</accession>
<evidence type="ECO:0000313" key="4">
    <source>
        <dbReference type="Proteomes" id="UP001153292"/>
    </source>
</evidence>
<feature type="signal peptide" evidence="2">
    <location>
        <begin position="1"/>
        <end position="18"/>
    </location>
</feature>
<organism evidence="3 4">
    <name type="scientific">Chilo suppressalis</name>
    <name type="common">Asiatic rice borer moth</name>
    <dbReference type="NCBI Taxonomy" id="168631"/>
    <lineage>
        <taxon>Eukaryota</taxon>
        <taxon>Metazoa</taxon>
        <taxon>Ecdysozoa</taxon>
        <taxon>Arthropoda</taxon>
        <taxon>Hexapoda</taxon>
        <taxon>Insecta</taxon>
        <taxon>Pterygota</taxon>
        <taxon>Neoptera</taxon>
        <taxon>Endopterygota</taxon>
        <taxon>Lepidoptera</taxon>
        <taxon>Glossata</taxon>
        <taxon>Ditrysia</taxon>
        <taxon>Pyraloidea</taxon>
        <taxon>Crambidae</taxon>
        <taxon>Crambinae</taxon>
        <taxon>Chilo</taxon>
    </lineage>
</organism>
<name>A0ABN8B6P6_CHISP</name>
<feature type="transmembrane region" description="Helical" evidence="1">
    <location>
        <begin position="428"/>
        <end position="445"/>
    </location>
</feature>
<protein>
    <recommendedName>
        <fullName evidence="5">Meckelin</fullName>
    </recommendedName>
</protein>
<reference evidence="3" key="1">
    <citation type="submission" date="2021-12" db="EMBL/GenBank/DDBJ databases">
        <authorList>
            <person name="King R."/>
        </authorList>
    </citation>
    <scope>NUCLEOTIDE SEQUENCE</scope>
</reference>
<feature type="transmembrane region" description="Helical" evidence="1">
    <location>
        <begin position="599"/>
        <end position="619"/>
    </location>
</feature>
<feature type="transmembrane region" description="Helical" evidence="1">
    <location>
        <begin position="457"/>
        <end position="482"/>
    </location>
</feature>
<keyword evidence="1" id="KW-0472">Membrane</keyword>
<proteinExistence type="predicted"/>
<keyword evidence="1" id="KW-0812">Transmembrane</keyword>
<dbReference type="InterPro" id="IPR019170">
    <property type="entry name" value="Meckelin"/>
</dbReference>
<evidence type="ECO:0000256" key="2">
    <source>
        <dbReference type="SAM" id="SignalP"/>
    </source>
</evidence>
<dbReference type="PANTHER" id="PTHR21274:SF0">
    <property type="entry name" value="MECKELIN"/>
    <property type="match status" value="1"/>
</dbReference>
<evidence type="ECO:0000256" key="1">
    <source>
        <dbReference type="SAM" id="Phobius"/>
    </source>
</evidence>